<keyword evidence="2" id="KW-1185">Reference proteome</keyword>
<evidence type="ECO:0000313" key="2">
    <source>
        <dbReference type="Proteomes" id="UP001595939"/>
    </source>
</evidence>
<organism evidence="1 2">
    <name type="scientific">Deinococcus sonorensis</name>
    <dbReference type="NCBI Taxonomy" id="309891"/>
    <lineage>
        <taxon>Bacteria</taxon>
        <taxon>Thermotogati</taxon>
        <taxon>Deinococcota</taxon>
        <taxon>Deinococci</taxon>
        <taxon>Deinococcales</taxon>
        <taxon>Deinococcaceae</taxon>
        <taxon>Deinococcus</taxon>
    </lineage>
</organism>
<gene>
    <name evidence="1" type="ORF">ACFO0P_07920</name>
</gene>
<dbReference type="EMBL" id="JBHSEG010000002">
    <property type="protein sequence ID" value="MFC4453691.1"/>
    <property type="molecule type" value="Genomic_DNA"/>
</dbReference>
<dbReference type="Proteomes" id="UP001595939">
    <property type="component" value="Unassembled WGS sequence"/>
</dbReference>
<comment type="caution">
    <text evidence="1">The sequence shown here is derived from an EMBL/GenBank/DDBJ whole genome shotgun (WGS) entry which is preliminary data.</text>
</comment>
<name>A0ABV8Y5U8_9DEIO</name>
<proteinExistence type="predicted"/>
<accession>A0ABV8Y5U8</accession>
<protein>
    <submittedName>
        <fullName evidence="1">Uncharacterized protein</fullName>
    </submittedName>
</protein>
<evidence type="ECO:0000313" key="1">
    <source>
        <dbReference type="EMBL" id="MFC4453691.1"/>
    </source>
</evidence>
<sequence length="215" mass="23257">MTLSAPPVLRPPTPARVSVHPRLVRLDPQTRARLHAAAEAFEVPAELIAGVLIDEHARLDRWDAMQDVAVRFGLRLPGPVAAGWWRLLGGCCGRPVDSFSLGRAQMKPETLRHLGRLGYVDVPATPDALWRMLLDDRLAERLVAACLRATVDHWAAGGVAILHRPDVLGTLYSLGLTGANGVHAHPVANARGEGIARWASWLSTQGVLTGQAPQR</sequence>
<reference evidence="2" key="1">
    <citation type="journal article" date="2019" name="Int. J. Syst. Evol. Microbiol.">
        <title>The Global Catalogue of Microorganisms (GCM) 10K type strain sequencing project: providing services to taxonomists for standard genome sequencing and annotation.</title>
        <authorList>
            <consortium name="The Broad Institute Genomics Platform"/>
            <consortium name="The Broad Institute Genome Sequencing Center for Infectious Disease"/>
            <person name="Wu L."/>
            <person name="Ma J."/>
        </authorList>
    </citation>
    <scope>NUCLEOTIDE SEQUENCE [LARGE SCALE GENOMIC DNA]</scope>
    <source>
        <strain evidence="2">CCUG 39970</strain>
    </source>
</reference>